<evidence type="ECO:0000313" key="1">
    <source>
        <dbReference type="EMBL" id="JAH48335.1"/>
    </source>
</evidence>
<dbReference type="EMBL" id="GBXM01060242">
    <property type="protein sequence ID" value="JAH48335.1"/>
    <property type="molecule type" value="Transcribed_RNA"/>
</dbReference>
<reference evidence="1" key="1">
    <citation type="submission" date="2014-11" db="EMBL/GenBank/DDBJ databases">
        <authorList>
            <person name="Amaro Gonzalez C."/>
        </authorList>
    </citation>
    <scope>NUCLEOTIDE SEQUENCE</scope>
</reference>
<sequence>MLLFKIYRN</sequence>
<protein>
    <submittedName>
        <fullName evidence="1">Uncharacterized protein</fullName>
    </submittedName>
</protein>
<proteinExistence type="predicted"/>
<accession>A0A0E9T5V3</accession>
<organism evidence="1">
    <name type="scientific">Anguilla anguilla</name>
    <name type="common">European freshwater eel</name>
    <name type="synonym">Muraena anguilla</name>
    <dbReference type="NCBI Taxonomy" id="7936"/>
    <lineage>
        <taxon>Eukaryota</taxon>
        <taxon>Metazoa</taxon>
        <taxon>Chordata</taxon>
        <taxon>Craniata</taxon>
        <taxon>Vertebrata</taxon>
        <taxon>Euteleostomi</taxon>
        <taxon>Actinopterygii</taxon>
        <taxon>Neopterygii</taxon>
        <taxon>Teleostei</taxon>
        <taxon>Anguilliformes</taxon>
        <taxon>Anguillidae</taxon>
        <taxon>Anguilla</taxon>
    </lineage>
</organism>
<name>A0A0E9T5V3_ANGAN</name>
<reference evidence="1" key="2">
    <citation type="journal article" date="2015" name="Fish Shellfish Immunol.">
        <title>Early steps in the European eel (Anguilla anguilla)-Vibrio vulnificus interaction in the gills: Role of the RtxA13 toxin.</title>
        <authorList>
            <person name="Callol A."/>
            <person name="Pajuelo D."/>
            <person name="Ebbesson L."/>
            <person name="Teles M."/>
            <person name="MacKenzie S."/>
            <person name="Amaro C."/>
        </authorList>
    </citation>
    <scope>NUCLEOTIDE SEQUENCE</scope>
</reference>